<feature type="chain" id="PRO_5042293021" evidence="3">
    <location>
        <begin position="20"/>
        <end position="244"/>
    </location>
</feature>
<dbReference type="Pfam" id="PF02815">
    <property type="entry name" value="MIR"/>
    <property type="match status" value="1"/>
</dbReference>
<feature type="domain" description="MIR" evidence="4">
    <location>
        <begin position="122"/>
        <end position="175"/>
    </location>
</feature>
<evidence type="ECO:0000313" key="5">
    <source>
        <dbReference type="EMBL" id="KAJ3048654.1"/>
    </source>
</evidence>
<dbReference type="InterPro" id="IPR036300">
    <property type="entry name" value="MIR_dom_sf"/>
</dbReference>
<evidence type="ECO:0000256" key="2">
    <source>
        <dbReference type="ARBA" id="ARBA00022737"/>
    </source>
</evidence>
<evidence type="ECO:0000256" key="3">
    <source>
        <dbReference type="SAM" id="SignalP"/>
    </source>
</evidence>
<evidence type="ECO:0000259" key="4">
    <source>
        <dbReference type="PROSITE" id="PS50919"/>
    </source>
</evidence>
<reference evidence="5" key="1">
    <citation type="submission" date="2020-05" db="EMBL/GenBank/DDBJ databases">
        <title>Phylogenomic resolution of chytrid fungi.</title>
        <authorList>
            <person name="Stajich J.E."/>
            <person name="Amses K."/>
            <person name="Simmons R."/>
            <person name="Seto K."/>
            <person name="Myers J."/>
            <person name="Bonds A."/>
            <person name="Quandt C.A."/>
            <person name="Barry K."/>
            <person name="Liu P."/>
            <person name="Grigoriev I."/>
            <person name="Longcore J.E."/>
            <person name="James T.Y."/>
        </authorList>
    </citation>
    <scope>NUCLEOTIDE SEQUENCE</scope>
    <source>
        <strain evidence="5">JEL0318</strain>
    </source>
</reference>
<dbReference type="Gene3D" id="2.80.10.50">
    <property type="match status" value="1"/>
</dbReference>
<dbReference type="Proteomes" id="UP001212841">
    <property type="component" value="Unassembled WGS sequence"/>
</dbReference>
<accession>A0AAD5SAD9</accession>
<comment type="caution">
    <text evidence="5">The sequence shown here is derived from an EMBL/GenBank/DDBJ whole genome shotgun (WGS) entry which is preliminary data.</text>
</comment>
<keyword evidence="6" id="KW-1185">Reference proteome</keyword>
<dbReference type="InterPro" id="IPR016093">
    <property type="entry name" value="MIR_motif"/>
</dbReference>
<dbReference type="SUPFAM" id="SSF82109">
    <property type="entry name" value="MIR domain"/>
    <property type="match status" value="1"/>
</dbReference>
<dbReference type="PROSITE" id="PS50919">
    <property type="entry name" value="MIR"/>
    <property type="match status" value="1"/>
</dbReference>
<feature type="signal peptide" evidence="3">
    <location>
        <begin position="1"/>
        <end position="19"/>
    </location>
</feature>
<dbReference type="AlphaFoldDB" id="A0AAD5SAD9"/>
<keyword evidence="2" id="KW-0677">Repeat</keyword>
<dbReference type="PANTHER" id="PTHR46809">
    <property type="entry name" value="STROMAL CELL-DERIVED FACTOR 2-LIKE PROTEIN"/>
    <property type="match status" value="1"/>
</dbReference>
<organism evidence="5 6">
    <name type="scientific">Rhizophlyctis rosea</name>
    <dbReference type="NCBI Taxonomy" id="64517"/>
    <lineage>
        <taxon>Eukaryota</taxon>
        <taxon>Fungi</taxon>
        <taxon>Fungi incertae sedis</taxon>
        <taxon>Chytridiomycota</taxon>
        <taxon>Chytridiomycota incertae sedis</taxon>
        <taxon>Chytridiomycetes</taxon>
        <taxon>Rhizophlyctidales</taxon>
        <taxon>Rhizophlyctidaceae</taxon>
        <taxon>Rhizophlyctis</taxon>
    </lineage>
</organism>
<protein>
    <submittedName>
        <fullName evidence="5">Stromal cell-derived factor 2-like protein 1</fullName>
    </submittedName>
</protein>
<gene>
    <name evidence="5" type="primary">SDF2L1</name>
    <name evidence="5" type="ORF">HK097_010331</name>
</gene>
<dbReference type="SMART" id="SM00472">
    <property type="entry name" value="MIR"/>
    <property type="match status" value="3"/>
</dbReference>
<dbReference type="CDD" id="cd23279">
    <property type="entry name" value="beta-trefoil_MIR_SDF2-like"/>
    <property type="match status" value="1"/>
</dbReference>
<sequence>MHYTALLALLATLTVAVTADQQSFVIEEEFAKVSYSSAVKLTHKQVNFTVLKPVVVEFCLLPMQAITQRAIQPKLNLKLHFNSVNYGSGSGQQSVTGFPRGDDPSSYWTIHHGFGETPRRRGDSVPCNAIITLTHLNTDTRLHSHDNHASPISHKQEVSAYAGTDFGDNWQVVCPDKKSGFWLRENPIRLQHIQTKKYLSSSGDRQFGRPIQGQLEISGANSAGAGELWVATEGIYYASNETKE</sequence>
<dbReference type="EMBL" id="JADGJD010000759">
    <property type="protein sequence ID" value="KAJ3048654.1"/>
    <property type="molecule type" value="Genomic_DNA"/>
</dbReference>
<keyword evidence="1 3" id="KW-0732">Signal</keyword>
<evidence type="ECO:0000313" key="6">
    <source>
        <dbReference type="Proteomes" id="UP001212841"/>
    </source>
</evidence>
<evidence type="ECO:0000256" key="1">
    <source>
        <dbReference type="ARBA" id="ARBA00022729"/>
    </source>
</evidence>
<proteinExistence type="predicted"/>
<dbReference type="PANTHER" id="PTHR46809:SF2">
    <property type="entry name" value="GH21273P"/>
    <property type="match status" value="1"/>
</dbReference>
<name>A0AAD5SAD9_9FUNG</name>